<dbReference type="AlphaFoldDB" id="A0A833ZL66"/>
<gene>
    <name evidence="1" type="ORF">HJG60_014058</name>
</gene>
<reference evidence="1 2" key="1">
    <citation type="journal article" date="2020" name="Nature">
        <title>Six reference-quality genomes reveal evolution of bat adaptations.</title>
        <authorList>
            <person name="Jebb D."/>
            <person name="Huang Z."/>
            <person name="Pippel M."/>
            <person name="Hughes G.M."/>
            <person name="Lavrichenko K."/>
            <person name="Devanna P."/>
            <person name="Winkler S."/>
            <person name="Jermiin L.S."/>
            <person name="Skirmuntt E.C."/>
            <person name="Katzourakis A."/>
            <person name="Burkitt-Gray L."/>
            <person name="Ray D.A."/>
            <person name="Sullivan K.A.M."/>
            <person name="Roscito J.G."/>
            <person name="Kirilenko B.M."/>
            <person name="Davalos L.M."/>
            <person name="Corthals A.P."/>
            <person name="Power M.L."/>
            <person name="Jones G."/>
            <person name="Ransome R.D."/>
            <person name="Dechmann D.K.N."/>
            <person name="Locatelli A.G."/>
            <person name="Puechmaille S.J."/>
            <person name="Fedrigo O."/>
            <person name="Jarvis E.D."/>
            <person name="Hiller M."/>
            <person name="Vernes S.C."/>
            <person name="Myers E.W."/>
            <person name="Teeling E.C."/>
        </authorList>
    </citation>
    <scope>NUCLEOTIDE SEQUENCE [LARGE SCALE GENOMIC DNA]</scope>
    <source>
        <strain evidence="1">Bat1K_MPI-CBG_1</strain>
    </source>
</reference>
<organism evidence="1 2">
    <name type="scientific">Phyllostomus discolor</name>
    <name type="common">pale spear-nosed bat</name>
    <dbReference type="NCBI Taxonomy" id="89673"/>
    <lineage>
        <taxon>Eukaryota</taxon>
        <taxon>Metazoa</taxon>
        <taxon>Chordata</taxon>
        <taxon>Craniata</taxon>
        <taxon>Vertebrata</taxon>
        <taxon>Euteleostomi</taxon>
        <taxon>Mammalia</taxon>
        <taxon>Eutheria</taxon>
        <taxon>Laurasiatheria</taxon>
        <taxon>Chiroptera</taxon>
        <taxon>Yangochiroptera</taxon>
        <taxon>Phyllostomidae</taxon>
        <taxon>Phyllostominae</taxon>
        <taxon>Phyllostomus</taxon>
    </lineage>
</organism>
<proteinExistence type="predicted"/>
<evidence type="ECO:0000313" key="1">
    <source>
        <dbReference type="EMBL" id="KAF6095904.1"/>
    </source>
</evidence>
<dbReference type="Proteomes" id="UP000664940">
    <property type="component" value="Unassembled WGS sequence"/>
</dbReference>
<evidence type="ECO:0000313" key="2">
    <source>
        <dbReference type="Proteomes" id="UP000664940"/>
    </source>
</evidence>
<name>A0A833ZL66_9CHIR</name>
<sequence length="128" mass="14490">MFPTFNTCSLRMISAIKSLPCTYQDILPLCERYKLALEGSAYLSLPAKMLPSSSVFKCGKYTVLVNTTHSKLSTTPPHPKTLNKCNDFARRRLACQKEACRQSLLAIPIYVTHFLYPLTRLPKVLSYN</sequence>
<protein>
    <submittedName>
        <fullName evidence="1">N-ethylmaleimide sensitive factor, vesicle fusing ATPase</fullName>
    </submittedName>
</protein>
<comment type="caution">
    <text evidence="1">The sequence shown here is derived from an EMBL/GenBank/DDBJ whole genome shotgun (WGS) entry which is preliminary data.</text>
</comment>
<accession>A0A833ZL66</accession>
<dbReference type="EMBL" id="JABVXQ010000008">
    <property type="protein sequence ID" value="KAF6095904.1"/>
    <property type="molecule type" value="Genomic_DNA"/>
</dbReference>